<feature type="transmembrane region" description="Helical" evidence="5">
    <location>
        <begin position="51"/>
        <end position="70"/>
    </location>
</feature>
<evidence type="ECO:0000256" key="3">
    <source>
        <dbReference type="ARBA" id="ARBA00022989"/>
    </source>
</evidence>
<evidence type="ECO:0000256" key="4">
    <source>
        <dbReference type="ARBA" id="ARBA00023136"/>
    </source>
</evidence>
<keyword evidence="4 5" id="KW-0472">Membrane</keyword>
<dbReference type="InterPro" id="IPR050475">
    <property type="entry name" value="Prenyltransferase_related"/>
</dbReference>
<gene>
    <name evidence="6" type="ORF">BGW36DRAFT_362020</name>
</gene>
<reference evidence="6" key="1">
    <citation type="submission" date="2021-12" db="EMBL/GenBank/DDBJ databases">
        <title>Convergent genome expansion in fungi linked to evolution of root-endophyte symbiosis.</title>
        <authorList>
            <consortium name="DOE Joint Genome Institute"/>
            <person name="Ke Y.-H."/>
            <person name="Bonito G."/>
            <person name="Liao H.-L."/>
            <person name="Looney B."/>
            <person name="Rojas-Flechas A."/>
            <person name="Nash J."/>
            <person name="Hameed K."/>
            <person name="Schadt C."/>
            <person name="Martin F."/>
            <person name="Crous P.W."/>
            <person name="Miettinen O."/>
            <person name="Magnuson J.K."/>
            <person name="Labbe J."/>
            <person name="Jacobson D."/>
            <person name="Doktycz M.J."/>
            <person name="Veneault-Fourrey C."/>
            <person name="Kuo A."/>
            <person name="Mondo S."/>
            <person name="Calhoun S."/>
            <person name="Riley R."/>
            <person name="Ohm R."/>
            <person name="LaButti K."/>
            <person name="Andreopoulos B."/>
            <person name="Pangilinan J."/>
            <person name="Nolan M."/>
            <person name="Tritt A."/>
            <person name="Clum A."/>
            <person name="Lipzen A."/>
            <person name="Daum C."/>
            <person name="Barry K."/>
            <person name="Grigoriev I.V."/>
            <person name="Vilgalys R."/>
        </authorList>
    </citation>
    <scope>NUCLEOTIDE SEQUENCE</scope>
    <source>
        <strain evidence="6">PMI_201</strain>
    </source>
</reference>
<feature type="transmembrane region" description="Helical" evidence="5">
    <location>
        <begin position="251"/>
        <end position="267"/>
    </location>
</feature>
<keyword evidence="7" id="KW-1185">Reference proteome</keyword>
<name>A0AAD4KKD3_9EURO</name>
<protein>
    <submittedName>
        <fullName evidence="6">UbiA prenyltransferase family-domain-containing protein</fullName>
    </submittedName>
</protein>
<dbReference type="GO" id="GO:0016765">
    <property type="term" value="F:transferase activity, transferring alkyl or aryl (other than methyl) groups"/>
    <property type="evidence" value="ECO:0007669"/>
    <property type="project" value="InterPro"/>
</dbReference>
<feature type="transmembrane region" description="Helical" evidence="5">
    <location>
        <begin position="279"/>
        <end position="299"/>
    </location>
</feature>
<dbReference type="PANTHER" id="PTHR42723:SF1">
    <property type="entry name" value="CHLOROPHYLL SYNTHASE, CHLOROPLASTIC"/>
    <property type="match status" value="1"/>
</dbReference>
<dbReference type="GO" id="GO:0016020">
    <property type="term" value="C:membrane"/>
    <property type="evidence" value="ECO:0007669"/>
    <property type="project" value="UniProtKB-SubCell"/>
</dbReference>
<dbReference type="InterPro" id="IPR044878">
    <property type="entry name" value="UbiA_sf"/>
</dbReference>
<feature type="transmembrane region" description="Helical" evidence="5">
    <location>
        <begin position="107"/>
        <end position="134"/>
    </location>
</feature>
<dbReference type="Pfam" id="PF01040">
    <property type="entry name" value="UbiA"/>
    <property type="match status" value="1"/>
</dbReference>
<dbReference type="Gene3D" id="1.10.357.140">
    <property type="entry name" value="UbiA prenyltransferase"/>
    <property type="match status" value="1"/>
</dbReference>
<evidence type="ECO:0000256" key="2">
    <source>
        <dbReference type="ARBA" id="ARBA00022692"/>
    </source>
</evidence>
<feature type="transmembrane region" description="Helical" evidence="5">
    <location>
        <begin position="155"/>
        <end position="177"/>
    </location>
</feature>
<dbReference type="CDD" id="cd13965">
    <property type="entry name" value="PT_UbiA_3"/>
    <property type="match status" value="1"/>
</dbReference>
<comment type="caution">
    <text evidence="6">The sequence shown here is derived from an EMBL/GenBank/DDBJ whole genome shotgun (WGS) entry which is preliminary data.</text>
</comment>
<dbReference type="EMBL" id="JAJTJA010000009">
    <property type="protein sequence ID" value="KAH8694201.1"/>
    <property type="molecule type" value="Genomic_DNA"/>
</dbReference>
<dbReference type="InterPro" id="IPR000537">
    <property type="entry name" value="UbiA_prenyltransferase"/>
</dbReference>
<sequence>MPLFSHFYTLWLFTKSDFKTVIFPTTAFAIFNTFSGGFTENDNDSKDGQRLHFASRILIAVIWTWLHLLMENIANQRLPHAILEDRLNKPWRPICSGRVNEEGARHLLLVTITLSCGLSFALDILGPSVALVVFTYMYNDLGGADDSILRNVLNACGLLSFGAGATAICGGSGFRAAPLTSLAYGWFMVVAATITTTVSVQDLEDCEGDRARGRQTLPLVLGDEPTRYILSALIIAWTTICPIFWNVSTLAYIPPLLFGLGLILNLLRRRHLSADKVSWRLWCVWMMVLYSLPCLQGDLRSWSFSSLNALLQY</sequence>
<keyword evidence="2 5" id="KW-0812">Transmembrane</keyword>
<dbReference type="AlphaFoldDB" id="A0AAD4KKD3"/>
<keyword evidence="3 5" id="KW-1133">Transmembrane helix</keyword>
<evidence type="ECO:0000256" key="5">
    <source>
        <dbReference type="SAM" id="Phobius"/>
    </source>
</evidence>
<comment type="subcellular location">
    <subcellularLocation>
        <location evidence="1">Membrane</location>
        <topology evidence="1">Multi-pass membrane protein</topology>
    </subcellularLocation>
</comment>
<evidence type="ECO:0000313" key="6">
    <source>
        <dbReference type="EMBL" id="KAH8694201.1"/>
    </source>
</evidence>
<dbReference type="PANTHER" id="PTHR42723">
    <property type="entry name" value="CHLOROPHYLL SYNTHASE"/>
    <property type="match status" value="1"/>
</dbReference>
<dbReference type="GeneID" id="70244616"/>
<dbReference type="Proteomes" id="UP001201262">
    <property type="component" value="Unassembled WGS sequence"/>
</dbReference>
<evidence type="ECO:0000313" key="7">
    <source>
        <dbReference type="Proteomes" id="UP001201262"/>
    </source>
</evidence>
<dbReference type="RefSeq" id="XP_046069871.1">
    <property type="nucleotide sequence ID" value="XM_046214329.1"/>
</dbReference>
<feature type="transmembrane region" description="Helical" evidence="5">
    <location>
        <begin position="20"/>
        <end position="39"/>
    </location>
</feature>
<proteinExistence type="predicted"/>
<evidence type="ECO:0000256" key="1">
    <source>
        <dbReference type="ARBA" id="ARBA00004141"/>
    </source>
</evidence>
<organism evidence="6 7">
    <name type="scientific">Talaromyces proteolyticus</name>
    <dbReference type="NCBI Taxonomy" id="1131652"/>
    <lineage>
        <taxon>Eukaryota</taxon>
        <taxon>Fungi</taxon>
        <taxon>Dikarya</taxon>
        <taxon>Ascomycota</taxon>
        <taxon>Pezizomycotina</taxon>
        <taxon>Eurotiomycetes</taxon>
        <taxon>Eurotiomycetidae</taxon>
        <taxon>Eurotiales</taxon>
        <taxon>Trichocomaceae</taxon>
        <taxon>Talaromyces</taxon>
        <taxon>Talaromyces sect. Bacilispori</taxon>
    </lineage>
</organism>
<feature type="transmembrane region" description="Helical" evidence="5">
    <location>
        <begin position="183"/>
        <end position="204"/>
    </location>
</feature>
<accession>A0AAD4KKD3</accession>